<organism evidence="2 3">
    <name type="scientific">Psychromonas arctica</name>
    <dbReference type="NCBI Taxonomy" id="168275"/>
    <lineage>
        <taxon>Bacteria</taxon>
        <taxon>Pseudomonadati</taxon>
        <taxon>Pseudomonadota</taxon>
        <taxon>Gammaproteobacteria</taxon>
        <taxon>Alteromonadales</taxon>
        <taxon>Psychromonadaceae</taxon>
        <taxon>Psychromonas</taxon>
    </lineage>
</organism>
<sequence length="229" mass="26725">MDNTTDRVINTHPNSKRHTHTFIWLGCIALFIFWLMSLFLWQTFKIQLIFLISATLVVILIGILKCLEPRVSFFITPKMIIYCHRNGQWTLPWQDIIRFGEPKAYVQGEHIQLPYVGIKLNNLEHIASNISPRLANKLIHEQQELLILAIANKEIDFDGDDSVINFEPYTLNDIIYKGPIAAWLHRSEQLAKAYGYHLYLPESSLDRNLKHFLTLLKKCHHYTIVNGPY</sequence>
<dbReference type="EMBL" id="JBAKBA010000008">
    <property type="protein sequence ID" value="MEL0658497.1"/>
    <property type="molecule type" value="Genomic_DNA"/>
</dbReference>
<proteinExistence type="predicted"/>
<accession>A0ABU9H9E4</accession>
<evidence type="ECO:0000313" key="2">
    <source>
        <dbReference type="EMBL" id="MEL0658497.1"/>
    </source>
</evidence>
<name>A0ABU9H9E4_9GAMM</name>
<protein>
    <submittedName>
        <fullName evidence="2">DUF2982 domain-containing protein</fullName>
    </submittedName>
</protein>
<evidence type="ECO:0000256" key="1">
    <source>
        <dbReference type="SAM" id="Phobius"/>
    </source>
</evidence>
<keyword evidence="1" id="KW-0812">Transmembrane</keyword>
<dbReference type="Pfam" id="PF11201">
    <property type="entry name" value="DUF2982"/>
    <property type="match status" value="1"/>
</dbReference>
<dbReference type="Proteomes" id="UP001366060">
    <property type="component" value="Unassembled WGS sequence"/>
</dbReference>
<dbReference type="RefSeq" id="WP_341627150.1">
    <property type="nucleotide sequence ID" value="NZ_JBAKBA010000008.1"/>
</dbReference>
<feature type="transmembrane region" description="Helical" evidence="1">
    <location>
        <begin position="21"/>
        <end position="40"/>
    </location>
</feature>
<feature type="transmembrane region" description="Helical" evidence="1">
    <location>
        <begin position="46"/>
        <end position="64"/>
    </location>
</feature>
<dbReference type="InterPro" id="IPR021367">
    <property type="entry name" value="DUF2982"/>
</dbReference>
<gene>
    <name evidence="2" type="ORF">V6255_05010</name>
</gene>
<reference evidence="2 3" key="1">
    <citation type="submission" date="2024-02" db="EMBL/GenBank/DDBJ databases">
        <title>Bacteria isolated from the canopy kelp, Nereocystis luetkeana.</title>
        <authorList>
            <person name="Pfister C.A."/>
            <person name="Younker I.T."/>
            <person name="Light S.H."/>
        </authorList>
    </citation>
    <scope>NUCLEOTIDE SEQUENCE [LARGE SCALE GENOMIC DNA]</scope>
    <source>
        <strain evidence="2 3">TI.2.07</strain>
    </source>
</reference>
<keyword evidence="3" id="KW-1185">Reference proteome</keyword>
<comment type="caution">
    <text evidence="2">The sequence shown here is derived from an EMBL/GenBank/DDBJ whole genome shotgun (WGS) entry which is preliminary data.</text>
</comment>
<keyword evidence="1" id="KW-0472">Membrane</keyword>
<evidence type="ECO:0000313" key="3">
    <source>
        <dbReference type="Proteomes" id="UP001366060"/>
    </source>
</evidence>
<keyword evidence="1" id="KW-1133">Transmembrane helix</keyword>